<evidence type="ECO:0000313" key="2">
    <source>
        <dbReference type="Proteomes" id="UP001062846"/>
    </source>
</evidence>
<dbReference type="Proteomes" id="UP001062846">
    <property type="component" value="Chromosome 8"/>
</dbReference>
<comment type="caution">
    <text evidence="1">The sequence shown here is derived from an EMBL/GenBank/DDBJ whole genome shotgun (WGS) entry which is preliminary data.</text>
</comment>
<dbReference type="EMBL" id="CM046395">
    <property type="protein sequence ID" value="KAI8544437.1"/>
    <property type="molecule type" value="Genomic_DNA"/>
</dbReference>
<organism evidence="1 2">
    <name type="scientific">Rhododendron molle</name>
    <name type="common">Chinese azalea</name>
    <name type="synonym">Azalea mollis</name>
    <dbReference type="NCBI Taxonomy" id="49168"/>
    <lineage>
        <taxon>Eukaryota</taxon>
        <taxon>Viridiplantae</taxon>
        <taxon>Streptophyta</taxon>
        <taxon>Embryophyta</taxon>
        <taxon>Tracheophyta</taxon>
        <taxon>Spermatophyta</taxon>
        <taxon>Magnoliopsida</taxon>
        <taxon>eudicotyledons</taxon>
        <taxon>Gunneridae</taxon>
        <taxon>Pentapetalae</taxon>
        <taxon>asterids</taxon>
        <taxon>Ericales</taxon>
        <taxon>Ericaceae</taxon>
        <taxon>Ericoideae</taxon>
        <taxon>Rhodoreae</taxon>
        <taxon>Rhododendron</taxon>
    </lineage>
</organism>
<keyword evidence="2" id="KW-1185">Reference proteome</keyword>
<protein>
    <submittedName>
        <fullName evidence="1">Uncharacterized protein</fullName>
    </submittedName>
</protein>
<evidence type="ECO:0000313" key="1">
    <source>
        <dbReference type="EMBL" id="KAI8544437.1"/>
    </source>
</evidence>
<proteinExistence type="predicted"/>
<reference evidence="1" key="1">
    <citation type="submission" date="2022-02" db="EMBL/GenBank/DDBJ databases">
        <title>Plant Genome Project.</title>
        <authorList>
            <person name="Zhang R.-G."/>
        </authorList>
    </citation>
    <scope>NUCLEOTIDE SEQUENCE</scope>
    <source>
        <strain evidence="1">AT1</strain>
    </source>
</reference>
<gene>
    <name evidence="1" type="ORF">RHMOL_Rhmol08G0296700</name>
</gene>
<name>A0ACC0MVC1_RHOML</name>
<sequence>MALTAYLLLLGFLILHFPNEIHCKPFINLLHCIPNHFTRPNGDPLLNIMGKVHYFPVCFLLPPLSPLFIPWIALLNLG</sequence>
<accession>A0ACC0MVC1</accession>